<comment type="caution">
    <text evidence="2">The sequence shown here is derived from an EMBL/GenBank/DDBJ whole genome shotgun (WGS) entry which is preliminary data.</text>
</comment>
<feature type="compositionally biased region" description="Basic and acidic residues" evidence="1">
    <location>
        <begin position="32"/>
        <end position="44"/>
    </location>
</feature>
<gene>
    <name evidence="2" type="ORF">ABDJ38_12400</name>
</gene>
<dbReference type="PROSITE" id="PS51257">
    <property type="entry name" value="PROKAR_LIPOPROTEIN"/>
    <property type="match status" value="1"/>
</dbReference>
<reference evidence="2 3" key="1">
    <citation type="submission" date="2024-05" db="EMBL/GenBank/DDBJ databases">
        <authorList>
            <person name="Park S."/>
        </authorList>
    </citation>
    <scope>NUCLEOTIDE SEQUENCE [LARGE SCALE GENOMIC DNA]</scope>
    <source>
        <strain evidence="2 3">DGU5</strain>
    </source>
</reference>
<evidence type="ECO:0000313" key="2">
    <source>
        <dbReference type="EMBL" id="MEN7537974.1"/>
    </source>
</evidence>
<dbReference type="RefSeq" id="WP_346785430.1">
    <property type="nucleotide sequence ID" value="NZ_JBDLBR010000004.1"/>
</dbReference>
<accession>A0ABV0CYN6</accession>
<proteinExistence type="predicted"/>
<dbReference type="Proteomes" id="UP001484535">
    <property type="component" value="Unassembled WGS sequence"/>
</dbReference>
<evidence type="ECO:0000256" key="1">
    <source>
        <dbReference type="SAM" id="MobiDB-lite"/>
    </source>
</evidence>
<name>A0ABV0CYN6_9SPHN</name>
<dbReference type="EMBL" id="JBDLBR010000004">
    <property type="protein sequence ID" value="MEN7537974.1"/>
    <property type="molecule type" value="Genomic_DNA"/>
</dbReference>
<evidence type="ECO:0008006" key="4">
    <source>
        <dbReference type="Google" id="ProtNLM"/>
    </source>
</evidence>
<feature type="region of interest" description="Disordered" evidence="1">
    <location>
        <begin position="21"/>
        <end position="52"/>
    </location>
</feature>
<evidence type="ECO:0000313" key="3">
    <source>
        <dbReference type="Proteomes" id="UP001484535"/>
    </source>
</evidence>
<sequence length="172" mass="18315">MDRFALTLVPLVLLAACGGDEPTEETVATPEPSERVANEPDPDRMPAPNADGVDTIDYSGSYTFTGIDGSHFTLTLDKEAGTYEYVSPDGTTSGNYKKLDSGRIAITNFDGSAGYFSIAPGALYRLADATSPFDEIDLGRMYRRSDYVADAGPGAALPSIVTTNTVADKREK</sequence>
<organism evidence="2 3">
    <name type="scientific">Aurantiacibacter flavus</name>
    <dbReference type="NCBI Taxonomy" id="3145232"/>
    <lineage>
        <taxon>Bacteria</taxon>
        <taxon>Pseudomonadati</taxon>
        <taxon>Pseudomonadota</taxon>
        <taxon>Alphaproteobacteria</taxon>
        <taxon>Sphingomonadales</taxon>
        <taxon>Erythrobacteraceae</taxon>
        <taxon>Aurantiacibacter</taxon>
    </lineage>
</organism>
<protein>
    <recommendedName>
        <fullName evidence="4">Copper resistance protein NlpE</fullName>
    </recommendedName>
</protein>
<keyword evidence="3" id="KW-1185">Reference proteome</keyword>